<evidence type="ECO:0000256" key="2">
    <source>
        <dbReference type="ARBA" id="ARBA00008960"/>
    </source>
</evidence>
<dbReference type="AlphaFoldDB" id="A0A7J7JGD6"/>
<keyword evidence="4" id="KW-0732">Signal</keyword>
<name>A0A7J7JGD6_BUGNE</name>
<comment type="subcellular location">
    <subcellularLocation>
        <location evidence="1">Secreted</location>
    </subcellularLocation>
</comment>
<protein>
    <submittedName>
        <fullName evidence="7">C6orf120</fullName>
    </submittedName>
</protein>
<dbReference type="EMBL" id="VXIV02002544">
    <property type="protein sequence ID" value="KAF6024737.1"/>
    <property type="molecule type" value="Genomic_DNA"/>
</dbReference>
<evidence type="ECO:0000313" key="8">
    <source>
        <dbReference type="EMBL" id="KAF6024737.1"/>
    </source>
</evidence>
<feature type="compositionally biased region" description="Low complexity" evidence="6">
    <location>
        <begin position="143"/>
        <end position="152"/>
    </location>
</feature>
<evidence type="ECO:0000256" key="3">
    <source>
        <dbReference type="ARBA" id="ARBA00022525"/>
    </source>
</evidence>
<dbReference type="InterPro" id="IPR031420">
    <property type="entry name" value="UPF0669"/>
</dbReference>
<dbReference type="EMBL" id="VXIV02002550">
    <property type="protein sequence ID" value="KAF6024671.1"/>
    <property type="molecule type" value="Genomic_DNA"/>
</dbReference>
<evidence type="ECO:0000256" key="5">
    <source>
        <dbReference type="ARBA" id="ARBA00023180"/>
    </source>
</evidence>
<keyword evidence="3" id="KW-0964">Secreted</keyword>
<evidence type="ECO:0000256" key="1">
    <source>
        <dbReference type="ARBA" id="ARBA00004613"/>
    </source>
</evidence>
<dbReference type="OrthoDB" id="10046613at2759"/>
<proteinExistence type="inferred from homology"/>
<reference evidence="7 9" key="1">
    <citation type="submission" date="2019-09" db="EMBL/GenBank/DDBJ databases">
        <authorList>
            <person name="Raiko M."/>
            <person name="Komissarov A."/>
            <person name="Rhodes A."/>
            <person name="Kliver S."/>
            <person name="Lim-Fong G."/>
            <person name="Kwan J."/>
            <person name="O'Brien S.J."/>
            <person name="Lopez J.V."/>
        </authorList>
    </citation>
    <scope>NUCLEOTIDE SEQUENCE [LARGE SCALE GENOMIC DNA]</scope>
    <source>
        <strain evidence="7">Kwan_BN1</strain>
    </source>
</reference>
<evidence type="ECO:0000313" key="9">
    <source>
        <dbReference type="Proteomes" id="UP000593567"/>
    </source>
</evidence>
<accession>A0A7J7JGD6</accession>
<dbReference type="PANTHER" id="PTHR31703:SF2">
    <property type="entry name" value="UPF0669 PROTEIN C6ORF120"/>
    <property type="match status" value="1"/>
</dbReference>
<reference evidence="7 9" key="2">
    <citation type="submission" date="2020-06" db="EMBL/GenBank/DDBJ databases">
        <title>Draft genome of Bugula neritina, a colonial animal packing powerful symbionts and potential medicines.</title>
        <authorList>
            <person name="Rayko M."/>
        </authorList>
    </citation>
    <scope>NUCLEOTIDE SEQUENCE [LARGE SCALE GENOMIC DNA]</scope>
    <source>
        <strain evidence="7">Kwan_BN1</strain>
    </source>
</reference>
<dbReference type="GO" id="GO:0005576">
    <property type="term" value="C:extracellular region"/>
    <property type="evidence" value="ECO:0007669"/>
    <property type="project" value="UniProtKB-SubCell"/>
</dbReference>
<feature type="compositionally biased region" description="Basic and acidic residues" evidence="6">
    <location>
        <begin position="133"/>
        <end position="142"/>
    </location>
</feature>
<dbReference type="Proteomes" id="UP000593567">
    <property type="component" value="Unassembled WGS sequence"/>
</dbReference>
<keyword evidence="9" id="KW-1185">Reference proteome</keyword>
<feature type="region of interest" description="Disordered" evidence="6">
    <location>
        <begin position="133"/>
        <end position="157"/>
    </location>
</feature>
<evidence type="ECO:0000256" key="6">
    <source>
        <dbReference type="SAM" id="MobiDB-lite"/>
    </source>
</evidence>
<comment type="caution">
    <text evidence="7">The sequence shown here is derived from an EMBL/GenBank/DDBJ whole genome shotgun (WGS) entry which is preliminary data.</text>
</comment>
<gene>
    <name evidence="8" type="ORF">EB796_016961</name>
    <name evidence="7" type="ORF">EB796_017018</name>
</gene>
<evidence type="ECO:0000256" key="4">
    <source>
        <dbReference type="ARBA" id="ARBA00022729"/>
    </source>
</evidence>
<dbReference type="Gene3D" id="2.60.120.380">
    <property type="match status" value="1"/>
</dbReference>
<sequence length="183" mass="21013">MKTVHHLYYLAGIIYRIHSVVAYDYTLGTLKSSLVDVVGAENFSYYTYSDREPVLLVLTSLSGDADLYVSDKVKHPTYYSYDLKSNTCGEDRVNLRGMKRPTYIGVFGSHAYETNEYLLQAYRLKQTEWDDWTHENSEHGESSDQSQSAADSNSYTDTEEPSFGWHLSELILHLIEFLVNILL</sequence>
<comment type="similarity">
    <text evidence="2">Belongs to the UPF0669 family.</text>
</comment>
<dbReference type="Pfam" id="PF17065">
    <property type="entry name" value="UPF0669"/>
    <property type="match status" value="1"/>
</dbReference>
<evidence type="ECO:0000313" key="7">
    <source>
        <dbReference type="EMBL" id="KAF6024671.1"/>
    </source>
</evidence>
<keyword evidence="5" id="KW-0325">Glycoprotein</keyword>
<organism evidence="7 9">
    <name type="scientific">Bugula neritina</name>
    <name type="common">Brown bryozoan</name>
    <name type="synonym">Sertularia neritina</name>
    <dbReference type="NCBI Taxonomy" id="10212"/>
    <lineage>
        <taxon>Eukaryota</taxon>
        <taxon>Metazoa</taxon>
        <taxon>Spiralia</taxon>
        <taxon>Lophotrochozoa</taxon>
        <taxon>Bryozoa</taxon>
        <taxon>Gymnolaemata</taxon>
        <taxon>Cheilostomatida</taxon>
        <taxon>Flustrina</taxon>
        <taxon>Buguloidea</taxon>
        <taxon>Bugulidae</taxon>
        <taxon>Bugula</taxon>
    </lineage>
</organism>
<dbReference type="PANTHER" id="PTHR31703">
    <property type="entry name" value="UPF0669 PROTEIN C6ORF120"/>
    <property type="match status" value="1"/>
</dbReference>